<dbReference type="EMBL" id="HBKQ01022171">
    <property type="protein sequence ID" value="CAE2239033.1"/>
    <property type="molecule type" value="Transcribed_RNA"/>
</dbReference>
<reference evidence="1" key="1">
    <citation type="submission" date="2021-01" db="EMBL/GenBank/DDBJ databases">
        <authorList>
            <person name="Corre E."/>
            <person name="Pelletier E."/>
            <person name="Niang G."/>
            <person name="Scheremetjew M."/>
            <person name="Finn R."/>
            <person name="Kale V."/>
            <person name="Holt S."/>
            <person name="Cochrane G."/>
            <person name="Meng A."/>
            <person name="Brown T."/>
            <person name="Cohen L."/>
        </authorList>
    </citation>
    <scope>NUCLEOTIDE SEQUENCE</scope>
    <source>
        <strain evidence="1">Isolate 1302-5</strain>
    </source>
</reference>
<dbReference type="EMBL" id="HBKQ01022168">
    <property type="protein sequence ID" value="CAE2239027.1"/>
    <property type="molecule type" value="Transcribed_RNA"/>
</dbReference>
<evidence type="ECO:0000313" key="3">
    <source>
        <dbReference type="EMBL" id="CAE2239033.1"/>
    </source>
</evidence>
<organism evidence="1">
    <name type="scientific">Odontella aurita</name>
    <dbReference type="NCBI Taxonomy" id="265563"/>
    <lineage>
        <taxon>Eukaryota</taxon>
        <taxon>Sar</taxon>
        <taxon>Stramenopiles</taxon>
        <taxon>Ochrophyta</taxon>
        <taxon>Bacillariophyta</taxon>
        <taxon>Mediophyceae</taxon>
        <taxon>Biddulphiophycidae</taxon>
        <taxon>Eupodiscales</taxon>
        <taxon>Odontellaceae</taxon>
        <taxon>Odontella</taxon>
    </lineage>
</organism>
<protein>
    <submittedName>
        <fullName evidence="1">Uncharacterized protein</fullName>
    </submittedName>
</protein>
<accession>A0A6U6EWE0</accession>
<gene>
    <name evidence="1" type="ORF">OAUR00152_LOCUS15057</name>
    <name evidence="2" type="ORF">OAUR00152_LOCUS15058</name>
    <name evidence="3" type="ORF">OAUR00152_LOCUS15061</name>
</gene>
<name>A0A6U6EWE0_9STRA</name>
<evidence type="ECO:0000313" key="2">
    <source>
        <dbReference type="EMBL" id="CAE2239027.1"/>
    </source>
</evidence>
<dbReference type="AlphaFoldDB" id="A0A6U6EWE0"/>
<proteinExistence type="predicted"/>
<evidence type="ECO:0000313" key="1">
    <source>
        <dbReference type="EMBL" id="CAE2239025.1"/>
    </source>
</evidence>
<sequence>MSRPAGHHHPAYVRDDGRLVRSRCPGLATFRVLLVLALASALIVTNPANDARNWPGKARGVFDGLAGRLRGGRGSVYGRDDYHEGSARGTRRSKKGAGAENAGSLWEALDAVSYSIFGTETSSFVREVFGGGSGESSAGVGRRGASTTNYVLYSLERDFRGVQVAVLSKRFELCHFGLIGEGGDLCGWIDKSFCHGTKTFDPTNRAFTAHRLLEGTVLFSVVLSFCSRGSGPRPGASLRRLAYSPFDVVLSVFAEPSAWISDLYSLNVFVHPALESMERLLSKGDNPSSEAGRFYFFASLLVLGIGSISNLAGSWTSGGRELGGLRGTAAASLGYLMAVRPNRSVVSYWGMRMNPSEVLLAASAVGFLSIAGGVDVGIWRWDAGSLMAWVCGGLAGNAFAKNLLKRYGLGWFSFY</sequence>
<dbReference type="EMBL" id="HBKQ01022167">
    <property type="protein sequence ID" value="CAE2239025.1"/>
    <property type="molecule type" value="Transcribed_RNA"/>
</dbReference>